<dbReference type="GO" id="GO:0005085">
    <property type="term" value="F:guanyl-nucleotide exchange factor activity"/>
    <property type="evidence" value="ECO:0007669"/>
    <property type="project" value="UniProtKB-KW"/>
</dbReference>
<evidence type="ECO:0000313" key="5">
    <source>
        <dbReference type="Proteomes" id="UP000218231"/>
    </source>
</evidence>
<keyword evidence="5" id="KW-1185">Reference proteome</keyword>
<comment type="caution">
    <text evidence="4">The sequence shown here is derived from an EMBL/GenBank/DDBJ whole genome shotgun (WGS) entry which is preliminary data.</text>
</comment>
<dbReference type="InterPro" id="IPR036964">
    <property type="entry name" value="RASGEF_cat_dom_sf"/>
</dbReference>
<accession>A0A2A2KSE7</accession>
<dbReference type="InterPro" id="IPR008937">
    <property type="entry name" value="Ras-like_GEF"/>
</dbReference>
<keyword evidence="1" id="KW-0344">Guanine-nucleotide releasing factor</keyword>
<protein>
    <recommendedName>
        <fullName evidence="3">Ras-GEF domain-containing protein</fullName>
    </recommendedName>
</protein>
<evidence type="ECO:0000259" key="3">
    <source>
        <dbReference type="SMART" id="SM00147"/>
    </source>
</evidence>
<dbReference type="InterPro" id="IPR001895">
    <property type="entry name" value="RASGEF_cat_dom"/>
</dbReference>
<evidence type="ECO:0000256" key="2">
    <source>
        <dbReference type="SAM" id="Coils"/>
    </source>
</evidence>
<dbReference type="SUPFAM" id="SSF48366">
    <property type="entry name" value="Ras GEF"/>
    <property type="match status" value="1"/>
</dbReference>
<dbReference type="STRING" id="2018661.A0A2A2KSE7"/>
<dbReference type="EMBL" id="LIAE01007798">
    <property type="protein sequence ID" value="PAV76916.1"/>
    <property type="molecule type" value="Genomic_DNA"/>
</dbReference>
<dbReference type="InterPro" id="IPR023578">
    <property type="entry name" value="Ras_GEF_dom_sf"/>
</dbReference>
<dbReference type="Pfam" id="PF00617">
    <property type="entry name" value="RasGEF"/>
    <property type="match status" value="1"/>
</dbReference>
<dbReference type="OrthoDB" id="20825at2759"/>
<dbReference type="GO" id="GO:0005886">
    <property type="term" value="C:plasma membrane"/>
    <property type="evidence" value="ECO:0007669"/>
    <property type="project" value="TreeGrafter"/>
</dbReference>
<dbReference type="GO" id="GO:0007265">
    <property type="term" value="P:Ras protein signal transduction"/>
    <property type="evidence" value="ECO:0007669"/>
    <property type="project" value="TreeGrafter"/>
</dbReference>
<gene>
    <name evidence="4" type="ORF">WR25_23672</name>
</gene>
<dbReference type="AlphaFoldDB" id="A0A2A2KSE7"/>
<reference evidence="4 5" key="1">
    <citation type="journal article" date="2017" name="Curr. Biol.">
        <title>Genome architecture and evolution of a unichromosomal asexual nematode.</title>
        <authorList>
            <person name="Fradin H."/>
            <person name="Zegar C."/>
            <person name="Gutwein M."/>
            <person name="Lucas J."/>
            <person name="Kovtun M."/>
            <person name="Corcoran D."/>
            <person name="Baugh L.R."/>
            <person name="Kiontke K."/>
            <person name="Gunsalus K."/>
            <person name="Fitch D.H."/>
            <person name="Piano F."/>
        </authorList>
    </citation>
    <scope>NUCLEOTIDE SEQUENCE [LARGE SCALE GENOMIC DNA]</scope>
    <source>
        <strain evidence="4">PF1309</strain>
    </source>
</reference>
<feature type="domain" description="Ras-GEF" evidence="3">
    <location>
        <begin position="32"/>
        <end position="244"/>
    </location>
</feature>
<evidence type="ECO:0000313" key="4">
    <source>
        <dbReference type="EMBL" id="PAV76916.1"/>
    </source>
</evidence>
<dbReference type="Proteomes" id="UP000218231">
    <property type="component" value="Unassembled WGS sequence"/>
</dbReference>
<feature type="coiled-coil region" evidence="2">
    <location>
        <begin position="46"/>
        <end position="73"/>
    </location>
</feature>
<organism evidence="4 5">
    <name type="scientific">Diploscapter pachys</name>
    <dbReference type="NCBI Taxonomy" id="2018661"/>
    <lineage>
        <taxon>Eukaryota</taxon>
        <taxon>Metazoa</taxon>
        <taxon>Ecdysozoa</taxon>
        <taxon>Nematoda</taxon>
        <taxon>Chromadorea</taxon>
        <taxon>Rhabditida</taxon>
        <taxon>Rhabditina</taxon>
        <taxon>Rhabditomorpha</taxon>
        <taxon>Rhabditoidea</taxon>
        <taxon>Rhabditidae</taxon>
        <taxon>Diploscapter</taxon>
    </lineage>
</organism>
<name>A0A2A2KSE7_9BILA</name>
<dbReference type="SMART" id="SM00147">
    <property type="entry name" value="RasGEF"/>
    <property type="match status" value="1"/>
</dbReference>
<proteinExistence type="predicted"/>
<dbReference type="PANTHER" id="PTHR23113:SF356">
    <property type="entry name" value="FI05912P-RELATED"/>
    <property type="match status" value="1"/>
</dbReference>
<sequence>MFAHIFRLCHEWVTTIPHDFRTEYMRTRLNELLTLCCVDSVYKKKAADLQSSLKATLNKFERYEKAMENLSKKVEEGQPPQPIDILTGILPLCQSAKEVAQQLAHIEYERMSMWCRVDKQKLHILQHQIDPSGNFVSYRATLKAAQWRAETAKSPDEKTIIPFFVLLLKDLYLIYHGSMRVLPNGHLNFVAFAQLAVLLNEFHEWKRTQCAFPKNPQVLHYLLVARIYTEKQAELMSFECETPEGSDEREQWKKLKSKLVVQRTKEHFEPADPADEDVLYQKDIIVIPNHFPKELNFFCYPQYGFETAKWCQRYELFCDEKKRRQKGSDLLALVEGSPRIHYRCMHLFNLPKVICDPFRRQYDYQRCMKFLFDCELVSEFKDESKDKKIMPEQEEMQHHRVVIDVTGDRLQLPAAVPSRPNGPIIDPGFTKELLENDKKVLGALEVQKELETEQKLRG</sequence>
<dbReference type="Gene3D" id="1.10.840.10">
    <property type="entry name" value="Ras guanine-nucleotide exchange factors catalytic domain"/>
    <property type="match status" value="1"/>
</dbReference>
<evidence type="ECO:0000256" key="1">
    <source>
        <dbReference type="ARBA" id="ARBA00022658"/>
    </source>
</evidence>
<keyword evidence="2" id="KW-0175">Coiled coil</keyword>
<dbReference type="PANTHER" id="PTHR23113">
    <property type="entry name" value="GUANINE NUCLEOTIDE EXCHANGE FACTOR"/>
    <property type="match status" value="1"/>
</dbReference>